<dbReference type="RefSeq" id="WP_044499294.1">
    <property type="nucleotide sequence ID" value="NZ_LK391969.1"/>
</dbReference>
<keyword evidence="9 13" id="KW-1133">Transmembrane helix</keyword>
<dbReference type="PATRIC" id="fig|1461581.3.peg.1622"/>
<dbReference type="InterPro" id="IPR052168">
    <property type="entry name" value="Cytochrome_b561_oxidase"/>
</dbReference>
<evidence type="ECO:0000256" key="4">
    <source>
        <dbReference type="ARBA" id="ARBA00022475"/>
    </source>
</evidence>
<evidence type="ECO:0000256" key="1">
    <source>
        <dbReference type="ARBA" id="ARBA00001970"/>
    </source>
</evidence>
<feature type="transmembrane region" description="Helical" evidence="13">
    <location>
        <begin position="88"/>
        <end position="109"/>
    </location>
</feature>
<sequence length="173" mass="19254">MKGDSRERYGSISRLFHWGMGLLIIWQGLKFFDRIAEGEHWVGQTLVPWHISIGSLLLVLVILRIIWAAKQKNNRPVQDPATALLVKAGHFLLYAGMVLMPVTGILTMIGNGYGWTAFGVQLAAKGDEIPWMASLGSLHSPIAWLLLLMIIGHVGIALVHHFVKKDGVLRRMV</sequence>
<dbReference type="GO" id="GO:0022904">
    <property type="term" value="P:respiratory electron transport chain"/>
    <property type="evidence" value="ECO:0007669"/>
    <property type="project" value="InterPro"/>
</dbReference>
<evidence type="ECO:0000256" key="10">
    <source>
        <dbReference type="ARBA" id="ARBA00023004"/>
    </source>
</evidence>
<keyword evidence="4" id="KW-1003">Cell membrane</keyword>
<evidence type="ECO:0000256" key="9">
    <source>
        <dbReference type="ARBA" id="ARBA00022989"/>
    </source>
</evidence>
<name>A0A078MED8_9PSED</name>
<keyword evidence="5" id="KW-0349">Heme</keyword>
<feature type="transmembrane region" description="Helical" evidence="13">
    <location>
        <begin position="12"/>
        <end position="29"/>
    </location>
</feature>
<dbReference type="AlphaFoldDB" id="A0A078MED8"/>
<keyword evidence="10" id="KW-0408">Iron</keyword>
<reference evidence="15" key="1">
    <citation type="submission" date="2014-07" db="EMBL/GenBank/DDBJ databases">
        <authorList>
            <person name="Urmite Genomes Urmite Genomes"/>
        </authorList>
    </citation>
    <scope>NUCLEOTIDE SEQUENCE</scope>
    <source>
        <strain evidence="15">12M76_air</strain>
    </source>
</reference>
<evidence type="ECO:0000256" key="3">
    <source>
        <dbReference type="ARBA" id="ARBA00022448"/>
    </source>
</evidence>
<dbReference type="PANTHER" id="PTHR30529">
    <property type="entry name" value="CYTOCHROME B561"/>
    <property type="match status" value="1"/>
</dbReference>
<accession>A0A078MED8</accession>
<organism evidence="15">
    <name type="scientific">Pseudomonas saudimassiliensis</name>
    <dbReference type="NCBI Taxonomy" id="1461581"/>
    <lineage>
        <taxon>Bacteria</taxon>
        <taxon>Pseudomonadati</taxon>
        <taxon>Pseudomonadota</taxon>
        <taxon>Gammaproteobacteria</taxon>
        <taxon>Pseudomonadales</taxon>
        <taxon>Pseudomonadaceae</taxon>
        <taxon>Pseudomonas</taxon>
    </lineage>
</organism>
<gene>
    <name evidence="15" type="ORF">BN1049_01644</name>
</gene>
<dbReference type="GO" id="GO:0005886">
    <property type="term" value="C:plasma membrane"/>
    <property type="evidence" value="ECO:0007669"/>
    <property type="project" value="UniProtKB-SubCell"/>
</dbReference>
<protein>
    <submittedName>
        <fullName evidence="15">Cytochrome b561</fullName>
    </submittedName>
</protein>
<dbReference type="SUPFAM" id="SSF81342">
    <property type="entry name" value="Transmembrane di-heme cytochromes"/>
    <property type="match status" value="1"/>
</dbReference>
<dbReference type="InterPro" id="IPR011577">
    <property type="entry name" value="Cyt_b561_bac/Ni-Hgenase"/>
</dbReference>
<evidence type="ECO:0000259" key="14">
    <source>
        <dbReference type="Pfam" id="PF01292"/>
    </source>
</evidence>
<dbReference type="Gene3D" id="1.20.950.20">
    <property type="entry name" value="Transmembrane di-heme cytochromes, Chain C"/>
    <property type="match status" value="1"/>
</dbReference>
<evidence type="ECO:0000256" key="5">
    <source>
        <dbReference type="ARBA" id="ARBA00022617"/>
    </source>
</evidence>
<dbReference type="GO" id="GO:0020037">
    <property type="term" value="F:heme binding"/>
    <property type="evidence" value="ECO:0007669"/>
    <property type="project" value="TreeGrafter"/>
</dbReference>
<dbReference type="GO" id="GO:0009055">
    <property type="term" value="F:electron transfer activity"/>
    <property type="evidence" value="ECO:0007669"/>
    <property type="project" value="InterPro"/>
</dbReference>
<keyword evidence="7" id="KW-0479">Metal-binding</keyword>
<keyword evidence="3" id="KW-0813">Transport</keyword>
<dbReference type="PANTHER" id="PTHR30529:SF1">
    <property type="entry name" value="CYTOCHROME B561 HOMOLOG 2"/>
    <property type="match status" value="1"/>
</dbReference>
<evidence type="ECO:0000256" key="2">
    <source>
        <dbReference type="ARBA" id="ARBA00004651"/>
    </source>
</evidence>
<evidence type="ECO:0000256" key="7">
    <source>
        <dbReference type="ARBA" id="ARBA00022723"/>
    </source>
</evidence>
<evidence type="ECO:0000256" key="6">
    <source>
        <dbReference type="ARBA" id="ARBA00022692"/>
    </source>
</evidence>
<feature type="transmembrane region" description="Helical" evidence="13">
    <location>
        <begin position="49"/>
        <end position="67"/>
    </location>
</feature>
<dbReference type="EMBL" id="LK391969">
    <property type="protein sequence ID" value="CEF26711.1"/>
    <property type="molecule type" value="Genomic_DNA"/>
</dbReference>
<keyword evidence="6 13" id="KW-0812">Transmembrane</keyword>
<keyword evidence="11 13" id="KW-0472">Membrane</keyword>
<keyword evidence="8" id="KW-0249">Electron transport</keyword>
<dbReference type="EMBL" id="LM997413">
    <property type="protein sequence ID" value="CEA04614.1"/>
    <property type="molecule type" value="Genomic_DNA"/>
</dbReference>
<dbReference type="InterPro" id="IPR016174">
    <property type="entry name" value="Di-haem_cyt_TM"/>
</dbReference>
<evidence type="ECO:0000256" key="12">
    <source>
        <dbReference type="ARBA" id="ARBA00037975"/>
    </source>
</evidence>
<proteinExistence type="inferred from homology"/>
<evidence type="ECO:0000313" key="15">
    <source>
        <dbReference type="EMBL" id="CEA04614.1"/>
    </source>
</evidence>
<evidence type="ECO:0000256" key="8">
    <source>
        <dbReference type="ARBA" id="ARBA00022982"/>
    </source>
</evidence>
<feature type="domain" description="Cytochrome b561 bacterial/Ni-hydrogenase" evidence="14">
    <location>
        <begin position="8"/>
        <end position="173"/>
    </location>
</feature>
<dbReference type="GO" id="GO:0046872">
    <property type="term" value="F:metal ion binding"/>
    <property type="evidence" value="ECO:0007669"/>
    <property type="project" value="UniProtKB-KW"/>
</dbReference>
<comment type="subcellular location">
    <subcellularLocation>
        <location evidence="2">Cell membrane</location>
        <topology evidence="2">Multi-pass membrane protein</topology>
    </subcellularLocation>
</comment>
<comment type="cofactor">
    <cofactor evidence="1">
        <name>heme b</name>
        <dbReference type="ChEBI" id="CHEBI:60344"/>
    </cofactor>
</comment>
<dbReference type="Pfam" id="PF01292">
    <property type="entry name" value="Ni_hydr_CYTB"/>
    <property type="match status" value="1"/>
</dbReference>
<evidence type="ECO:0000256" key="11">
    <source>
        <dbReference type="ARBA" id="ARBA00023136"/>
    </source>
</evidence>
<comment type="similarity">
    <text evidence="12">Belongs to the cytochrome b561 family.</text>
</comment>
<feature type="transmembrane region" description="Helical" evidence="13">
    <location>
        <begin position="142"/>
        <end position="163"/>
    </location>
</feature>
<evidence type="ECO:0000256" key="13">
    <source>
        <dbReference type="SAM" id="Phobius"/>
    </source>
</evidence>